<organism evidence="2 3">
    <name type="scientific">Glonium stellatum</name>
    <dbReference type="NCBI Taxonomy" id="574774"/>
    <lineage>
        <taxon>Eukaryota</taxon>
        <taxon>Fungi</taxon>
        <taxon>Dikarya</taxon>
        <taxon>Ascomycota</taxon>
        <taxon>Pezizomycotina</taxon>
        <taxon>Dothideomycetes</taxon>
        <taxon>Pleosporomycetidae</taxon>
        <taxon>Gloniales</taxon>
        <taxon>Gloniaceae</taxon>
        <taxon>Glonium</taxon>
    </lineage>
</organism>
<keyword evidence="1" id="KW-0040">ANK repeat</keyword>
<feature type="non-terminal residue" evidence="2">
    <location>
        <position position="1"/>
    </location>
</feature>
<dbReference type="Proteomes" id="UP000250140">
    <property type="component" value="Unassembled WGS sequence"/>
</dbReference>
<feature type="repeat" description="ANK" evidence="1">
    <location>
        <begin position="3"/>
        <end position="35"/>
    </location>
</feature>
<accession>A0A8E2EY15</accession>
<feature type="non-terminal residue" evidence="2">
    <location>
        <position position="65"/>
    </location>
</feature>
<reference evidence="2 3" key="1">
    <citation type="journal article" date="2016" name="Nat. Commun.">
        <title>Ectomycorrhizal ecology is imprinted in the genome of the dominant symbiotic fungus Cenococcum geophilum.</title>
        <authorList>
            <consortium name="DOE Joint Genome Institute"/>
            <person name="Peter M."/>
            <person name="Kohler A."/>
            <person name="Ohm R.A."/>
            <person name="Kuo A."/>
            <person name="Krutzmann J."/>
            <person name="Morin E."/>
            <person name="Arend M."/>
            <person name="Barry K.W."/>
            <person name="Binder M."/>
            <person name="Choi C."/>
            <person name="Clum A."/>
            <person name="Copeland A."/>
            <person name="Grisel N."/>
            <person name="Haridas S."/>
            <person name="Kipfer T."/>
            <person name="LaButti K."/>
            <person name="Lindquist E."/>
            <person name="Lipzen A."/>
            <person name="Maire R."/>
            <person name="Meier B."/>
            <person name="Mihaltcheva S."/>
            <person name="Molinier V."/>
            <person name="Murat C."/>
            <person name="Poggeler S."/>
            <person name="Quandt C.A."/>
            <person name="Sperisen C."/>
            <person name="Tritt A."/>
            <person name="Tisserant E."/>
            <person name="Crous P.W."/>
            <person name="Henrissat B."/>
            <person name="Nehls U."/>
            <person name="Egli S."/>
            <person name="Spatafora J.W."/>
            <person name="Grigoriev I.V."/>
            <person name="Martin F.M."/>
        </authorList>
    </citation>
    <scope>NUCLEOTIDE SEQUENCE [LARGE SCALE GENOMIC DNA]</scope>
    <source>
        <strain evidence="2 3">CBS 207.34</strain>
    </source>
</reference>
<dbReference type="Gene3D" id="1.25.40.20">
    <property type="entry name" value="Ankyrin repeat-containing domain"/>
    <property type="match status" value="1"/>
</dbReference>
<dbReference type="InterPro" id="IPR002110">
    <property type="entry name" value="Ankyrin_rpt"/>
</dbReference>
<name>A0A8E2EY15_9PEZI</name>
<gene>
    <name evidence="2" type="ORF">AOQ84DRAFT_267786</name>
</gene>
<evidence type="ECO:0000313" key="3">
    <source>
        <dbReference type="Proteomes" id="UP000250140"/>
    </source>
</evidence>
<keyword evidence="3" id="KW-1185">Reference proteome</keyword>
<dbReference type="OrthoDB" id="539213at2759"/>
<dbReference type="Pfam" id="PF12796">
    <property type="entry name" value="Ank_2"/>
    <property type="match status" value="1"/>
</dbReference>
<dbReference type="InterPro" id="IPR036770">
    <property type="entry name" value="Ankyrin_rpt-contain_sf"/>
</dbReference>
<evidence type="ECO:0000313" key="2">
    <source>
        <dbReference type="EMBL" id="OCL06846.1"/>
    </source>
</evidence>
<dbReference type="SUPFAM" id="SSF48403">
    <property type="entry name" value="Ankyrin repeat"/>
    <property type="match status" value="1"/>
</dbReference>
<dbReference type="AlphaFoldDB" id="A0A8E2EY15"/>
<protein>
    <submittedName>
        <fullName evidence="2">Uncharacterized protein</fullName>
    </submittedName>
</protein>
<dbReference type="PROSITE" id="PS50297">
    <property type="entry name" value="ANK_REP_REGION"/>
    <property type="match status" value="2"/>
</dbReference>
<dbReference type="SMART" id="SM00248">
    <property type="entry name" value="ANK"/>
    <property type="match status" value="2"/>
</dbReference>
<sequence>EDHGDQLLHVAARIDHAGIIPLLVNYGAEVGCQSRSGLTPLMVAIKEMHERQVQELLQCGSDPNA</sequence>
<feature type="repeat" description="ANK" evidence="1">
    <location>
        <begin position="36"/>
        <end position="65"/>
    </location>
</feature>
<dbReference type="PROSITE" id="PS50088">
    <property type="entry name" value="ANK_REPEAT"/>
    <property type="match status" value="2"/>
</dbReference>
<proteinExistence type="predicted"/>
<evidence type="ECO:0000256" key="1">
    <source>
        <dbReference type="PROSITE-ProRule" id="PRU00023"/>
    </source>
</evidence>
<dbReference type="EMBL" id="KV749968">
    <property type="protein sequence ID" value="OCL06846.1"/>
    <property type="molecule type" value="Genomic_DNA"/>
</dbReference>